<gene>
    <name evidence="1" type="ORF">CBR_g16988</name>
</gene>
<protein>
    <submittedName>
        <fullName evidence="1">Uncharacterized protein</fullName>
    </submittedName>
</protein>
<sequence>MRLVGCCYVYSSSLGFYIGSAWTRAMGVLMMWKHLVLPDGQDESGCIVDVDDCAVRYSGPPNMPVPQEVCVLLTHWTRCLPGFVFVLHLVREVGLCVIWKRRGLATCCLTHRVALLEL</sequence>
<evidence type="ECO:0000313" key="2">
    <source>
        <dbReference type="Proteomes" id="UP000265515"/>
    </source>
</evidence>
<comment type="caution">
    <text evidence="1">The sequence shown here is derived from an EMBL/GenBank/DDBJ whole genome shotgun (WGS) entry which is preliminary data.</text>
</comment>
<dbReference type="AlphaFoldDB" id="A0A388KUA3"/>
<proteinExistence type="predicted"/>
<accession>A0A388KUA3</accession>
<organism evidence="1 2">
    <name type="scientific">Chara braunii</name>
    <name type="common">Braun's stonewort</name>
    <dbReference type="NCBI Taxonomy" id="69332"/>
    <lineage>
        <taxon>Eukaryota</taxon>
        <taxon>Viridiplantae</taxon>
        <taxon>Streptophyta</taxon>
        <taxon>Charophyceae</taxon>
        <taxon>Charales</taxon>
        <taxon>Characeae</taxon>
        <taxon>Chara</taxon>
    </lineage>
</organism>
<dbReference type="Proteomes" id="UP000265515">
    <property type="component" value="Unassembled WGS sequence"/>
</dbReference>
<reference evidence="1 2" key="1">
    <citation type="journal article" date="2018" name="Cell">
        <title>The Chara Genome: Secondary Complexity and Implications for Plant Terrestrialization.</title>
        <authorList>
            <person name="Nishiyama T."/>
            <person name="Sakayama H."/>
            <person name="Vries J.D."/>
            <person name="Buschmann H."/>
            <person name="Saint-Marcoux D."/>
            <person name="Ullrich K.K."/>
            <person name="Haas F.B."/>
            <person name="Vanderstraeten L."/>
            <person name="Becker D."/>
            <person name="Lang D."/>
            <person name="Vosolsobe S."/>
            <person name="Rombauts S."/>
            <person name="Wilhelmsson P.K.I."/>
            <person name="Janitza P."/>
            <person name="Kern R."/>
            <person name="Heyl A."/>
            <person name="Rumpler F."/>
            <person name="Villalobos L.I.A.C."/>
            <person name="Clay J.M."/>
            <person name="Skokan R."/>
            <person name="Toyoda A."/>
            <person name="Suzuki Y."/>
            <person name="Kagoshima H."/>
            <person name="Schijlen E."/>
            <person name="Tajeshwar N."/>
            <person name="Catarino B."/>
            <person name="Hetherington A.J."/>
            <person name="Saltykova A."/>
            <person name="Bonnot C."/>
            <person name="Breuninger H."/>
            <person name="Symeonidi A."/>
            <person name="Radhakrishnan G.V."/>
            <person name="Van Nieuwerburgh F."/>
            <person name="Deforce D."/>
            <person name="Chang C."/>
            <person name="Karol K.G."/>
            <person name="Hedrich R."/>
            <person name="Ulvskov P."/>
            <person name="Glockner G."/>
            <person name="Delwiche C.F."/>
            <person name="Petrasek J."/>
            <person name="Van de Peer Y."/>
            <person name="Friml J."/>
            <person name="Beilby M."/>
            <person name="Dolan L."/>
            <person name="Kohara Y."/>
            <person name="Sugano S."/>
            <person name="Fujiyama A."/>
            <person name="Delaux P.-M."/>
            <person name="Quint M."/>
            <person name="TheiBen G."/>
            <person name="Hagemann M."/>
            <person name="Harholt J."/>
            <person name="Dunand C."/>
            <person name="Zachgo S."/>
            <person name="Langdale J."/>
            <person name="Maumus F."/>
            <person name="Straeten D.V.D."/>
            <person name="Gould S.B."/>
            <person name="Rensing S.A."/>
        </authorList>
    </citation>
    <scope>NUCLEOTIDE SEQUENCE [LARGE SCALE GENOMIC DNA]</scope>
    <source>
        <strain evidence="1 2">S276</strain>
    </source>
</reference>
<dbReference type="Gramene" id="GBG73645">
    <property type="protein sequence ID" value="GBG73645"/>
    <property type="gene ID" value="CBR_g16988"/>
</dbReference>
<name>A0A388KUA3_CHABU</name>
<evidence type="ECO:0000313" key="1">
    <source>
        <dbReference type="EMBL" id="GBG73645.1"/>
    </source>
</evidence>
<dbReference type="EMBL" id="BFEA01000187">
    <property type="protein sequence ID" value="GBG73645.1"/>
    <property type="molecule type" value="Genomic_DNA"/>
</dbReference>
<keyword evidence="2" id="KW-1185">Reference proteome</keyword>